<evidence type="ECO:0000313" key="5">
    <source>
        <dbReference type="Proteomes" id="UP000177082"/>
    </source>
</evidence>
<organism evidence="4 5">
    <name type="scientific">Candidatus Woesebacteria bacterium RIFCSPLOWO2_01_FULL_39_21</name>
    <dbReference type="NCBI Taxonomy" id="1802519"/>
    <lineage>
        <taxon>Bacteria</taxon>
        <taxon>Candidatus Woeseibacteriota</taxon>
    </lineage>
</organism>
<dbReference type="SMART" id="SM00448">
    <property type="entry name" value="REC"/>
    <property type="match status" value="1"/>
</dbReference>
<dbReference type="Proteomes" id="UP000177082">
    <property type="component" value="Unassembled WGS sequence"/>
</dbReference>
<dbReference type="InterPro" id="IPR011006">
    <property type="entry name" value="CheY-like_superfamily"/>
</dbReference>
<dbReference type="InterPro" id="IPR001789">
    <property type="entry name" value="Sig_transdc_resp-reg_receiver"/>
</dbReference>
<proteinExistence type="predicted"/>
<name>A0A1F8BBS6_9BACT</name>
<dbReference type="EMBL" id="MGHF01000038">
    <property type="protein sequence ID" value="OGM61491.1"/>
    <property type="molecule type" value="Genomic_DNA"/>
</dbReference>
<reference evidence="4 5" key="1">
    <citation type="journal article" date="2016" name="Nat. Commun.">
        <title>Thousands of microbial genomes shed light on interconnected biogeochemical processes in an aquifer system.</title>
        <authorList>
            <person name="Anantharaman K."/>
            <person name="Brown C.T."/>
            <person name="Hug L.A."/>
            <person name="Sharon I."/>
            <person name="Castelle C.J."/>
            <person name="Probst A.J."/>
            <person name="Thomas B.C."/>
            <person name="Singh A."/>
            <person name="Wilkins M.J."/>
            <person name="Karaoz U."/>
            <person name="Brodie E.L."/>
            <person name="Williams K.H."/>
            <person name="Hubbard S.S."/>
            <person name="Banfield J.F."/>
        </authorList>
    </citation>
    <scope>NUCLEOTIDE SEQUENCE [LARGE SCALE GENOMIC DNA]</scope>
</reference>
<evidence type="ECO:0000256" key="2">
    <source>
        <dbReference type="PROSITE-ProRule" id="PRU00169"/>
    </source>
</evidence>
<protein>
    <recommendedName>
        <fullName evidence="3">Response regulatory domain-containing protein</fullName>
    </recommendedName>
</protein>
<dbReference type="STRING" id="1802519.A2961_00620"/>
<dbReference type="SUPFAM" id="SSF52172">
    <property type="entry name" value="CheY-like"/>
    <property type="match status" value="1"/>
</dbReference>
<evidence type="ECO:0000313" key="4">
    <source>
        <dbReference type="EMBL" id="OGM61491.1"/>
    </source>
</evidence>
<dbReference type="GO" id="GO:0000160">
    <property type="term" value="P:phosphorelay signal transduction system"/>
    <property type="evidence" value="ECO:0007669"/>
    <property type="project" value="InterPro"/>
</dbReference>
<evidence type="ECO:0000256" key="1">
    <source>
        <dbReference type="ARBA" id="ARBA00022553"/>
    </source>
</evidence>
<dbReference type="PANTHER" id="PTHR44591">
    <property type="entry name" value="STRESS RESPONSE REGULATOR PROTEIN 1"/>
    <property type="match status" value="1"/>
</dbReference>
<dbReference type="Pfam" id="PF00072">
    <property type="entry name" value="Response_reg"/>
    <property type="match status" value="1"/>
</dbReference>
<feature type="modified residue" description="4-aspartylphosphate" evidence="2">
    <location>
        <position position="52"/>
    </location>
</feature>
<dbReference type="Gene3D" id="3.40.50.2300">
    <property type="match status" value="1"/>
</dbReference>
<accession>A0A1F8BBS6</accession>
<dbReference type="InterPro" id="IPR050595">
    <property type="entry name" value="Bact_response_regulator"/>
</dbReference>
<gene>
    <name evidence="4" type="ORF">A2961_00620</name>
</gene>
<dbReference type="AlphaFoldDB" id="A0A1F8BBS6"/>
<dbReference type="PROSITE" id="PS50110">
    <property type="entry name" value="RESPONSE_REGULATORY"/>
    <property type="match status" value="1"/>
</dbReference>
<keyword evidence="1 2" id="KW-0597">Phosphoprotein</keyword>
<evidence type="ECO:0000259" key="3">
    <source>
        <dbReference type="PROSITE" id="PS50110"/>
    </source>
</evidence>
<comment type="caution">
    <text evidence="4">The sequence shown here is derived from an EMBL/GenBank/DDBJ whole genome shotgun (WGS) entry which is preliminary data.</text>
</comment>
<feature type="domain" description="Response regulatory" evidence="3">
    <location>
        <begin position="3"/>
        <end position="118"/>
    </location>
</feature>
<dbReference type="PANTHER" id="PTHR44591:SF3">
    <property type="entry name" value="RESPONSE REGULATORY DOMAIN-CONTAINING PROTEIN"/>
    <property type="match status" value="1"/>
</dbReference>
<sequence length="121" mass="13810">MKKVLIVEDDKDISEMYKQKFEMTGFEVTQEYDGQKAQMLIKNTLPDIILLDIMLGSKINGFDILEDIRRDPRTKGIQVLVLTNLETEEKVAKEIGANEYVIKSNTTPEELAMKVKSMIGL</sequence>